<feature type="disulfide bond" evidence="1">
    <location>
        <begin position="42"/>
        <end position="76"/>
    </location>
</feature>
<gene>
    <name evidence="4" type="ORF">ANCDUO_10661</name>
</gene>
<keyword evidence="1" id="KW-1015">Disulfide bond</keyword>
<dbReference type="OrthoDB" id="6132182at2759"/>
<comment type="caution">
    <text evidence="1">Lacks conserved residue(s) required for the propagation of feature annotation.</text>
</comment>
<name>A0A0C2CQR6_9BILA</name>
<evidence type="ECO:0000313" key="5">
    <source>
        <dbReference type="Proteomes" id="UP000054047"/>
    </source>
</evidence>
<feature type="domain" description="ShKT" evidence="3">
    <location>
        <begin position="1"/>
        <end position="32"/>
    </location>
</feature>
<dbReference type="EMBL" id="KN732314">
    <property type="protein sequence ID" value="KIH59123.1"/>
    <property type="molecule type" value="Genomic_DNA"/>
</dbReference>
<evidence type="ECO:0000313" key="4">
    <source>
        <dbReference type="EMBL" id="KIH59123.1"/>
    </source>
</evidence>
<feature type="domain" description="ShKT" evidence="3">
    <location>
        <begin position="42"/>
        <end position="76"/>
    </location>
</feature>
<dbReference type="Proteomes" id="UP000054047">
    <property type="component" value="Unassembled WGS sequence"/>
</dbReference>
<dbReference type="SMART" id="SM00254">
    <property type="entry name" value="ShKT"/>
    <property type="match status" value="2"/>
</dbReference>
<accession>A0A0C2CQR6</accession>
<feature type="region of interest" description="Disordered" evidence="2">
    <location>
        <begin position="136"/>
        <end position="157"/>
    </location>
</feature>
<organism evidence="4 5">
    <name type="scientific">Ancylostoma duodenale</name>
    <dbReference type="NCBI Taxonomy" id="51022"/>
    <lineage>
        <taxon>Eukaryota</taxon>
        <taxon>Metazoa</taxon>
        <taxon>Ecdysozoa</taxon>
        <taxon>Nematoda</taxon>
        <taxon>Chromadorea</taxon>
        <taxon>Rhabditida</taxon>
        <taxon>Rhabditina</taxon>
        <taxon>Rhabditomorpha</taxon>
        <taxon>Strongyloidea</taxon>
        <taxon>Ancylostomatidae</taxon>
        <taxon>Ancylostomatinae</taxon>
        <taxon>Ancylostoma</taxon>
    </lineage>
</organism>
<feature type="compositionally biased region" description="Polar residues" evidence="2">
    <location>
        <begin position="148"/>
        <end position="157"/>
    </location>
</feature>
<protein>
    <submittedName>
        <fullName evidence="4">ShTK domain protein</fullName>
    </submittedName>
</protein>
<dbReference type="PROSITE" id="PS51670">
    <property type="entry name" value="SHKT"/>
    <property type="match status" value="2"/>
</dbReference>
<evidence type="ECO:0000256" key="2">
    <source>
        <dbReference type="SAM" id="MobiDB-lite"/>
    </source>
</evidence>
<reference evidence="4 5" key="1">
    <citation type="submission" date="2013-12" db="EMBL/GenBank/DDBJ databases">
        <title>Draft genome of the parsitic nematode Ancylostoma duodenale.</title>
        <authorList>
            <person name="Mitreva M."/>
        </authorList>
    </citation>
    <scope>NUCLEOTIDE SEQUENCE [LARGE SCALE GENOMIC DNA]</scope>
    <source>
        <strain evidence="4 5">Zhejiang</strain>
    </source>
</reference>
<evidence type="ECO:0000259" key="3">
    <source>
        <dbReference type="PROSITE" id="PS51670"/>
    </source>
</evidence>
<proteinExistence type="predicted"/>
<sequence>MNQCCSPWAARGECYNNPAVMRIVCPASCGWCTPRYNLGDNCVNRASTCKQFVLAGQCTLNYQWMTENCRKECKFCAITREQACAALGPGMAFDAPRTGSNSRCTDNSKSCCIEKLQKTCSSLPSLIRVCKDSHYSSPSSSAPAQPIMQDSSSYYAA</sequence>
<keyword evidence="5" id="KW-1185">Reference proteome</keyword>
<dbReference type="Pfam" id="PF01549">
    <property type="entry name" value="ShK"/>
    <property type="match status" value="2"/>
</dbReference>
<evidence type="ECO:0000256" key="1">
    <source>
        <dbReference type="PROSITE-ProRule" id="PRU01005"/>
    </source>
</evidence>
<dbReference type="InterPro" id="IPR003582">
    <property type="entry name" value="ShKT_dom"/>
</dbReference>
<dbReference type="AlphaFoldDB" id="A0A0C2CQR6"/>